<evidence type="ECO:0000256" key="9">
    <source>
        <dbReference type="SAM" id="MobiDB-lite"/>
    </source>
</evidence>
<dbReference type="Pfam" id="PF00447">
    <property type="entry name" value="HSF_DNA-bind"/>
    <property type="match status" value="1"/>
</dbReference>
<keyword evidence="5" id="KW-0238">DNA-binding</keyword>
<evidence type="ECO:0000256" key="6">
    <source>
        <dbReference type="ARBA" id="ARBA00023163"/>
    </source>
</evidence>
<protein>
    <recommendedName>
        <fullName evidence="10">HSF-type DNA-binding domain-containing protein</fullName>
    </recommendedName>
</protein>
<dbReference type="OrthoDB" id="60033at2759"/>
<evidence type="ECO:0000313" key="12">
    <source>
        <dbReference type="Proteomes" id="UP000701853"/>
    </source>
</evidence>
<feature type="domain" description="HSF-type DNA-binding" evidence="10">
    <location>
        <begin position="89"/>
        <end position="113"/>
    </location>
</feature>
<dbReference type="FunFam" id="1.10.10.10:FF:000057">
    <property type="entry name" value="Heat shock transcription factor 1"/>
    <property type="match status" value="1"/>
</dbReference>
<organism evidence="11 12">
    <name type="scientific">Gossypium anomalum</name>
    <dbReference type="NCBI Taxonomy" id="47600"/>
    <lineage>
        <taxon>Eukaryota</taxon>
        <taxon>Viridiplantae</taxon>
        <taxon>Streptophyta</taxon>
        <taxon>Embryophyta</taxon>
        <taxon>Tracheophyta</taxon>
        <taxon>Spermatophyta</taxon>
        <taxon>Magnoliopsida</taxon>
        <taxon>eudicotyledons</taxon>
        <taxon>Gunneridae</taxon>
        <taxon>Pentapetalae</taxon>
        <taxon>rosids</taxon>
        <taxon>malvids</taxon>
        <taxon>Malvales</taxon>
        <taxon>Malvaceae</taxon>
        <taxon>Malvoideae</taxon>
        <taxon>Gossypium</taxon>
    </lineage>
</organism>
<dbReference type="PRINTS" id="PR00056">
    <property type="entry name" value="HSFDOMAIN"/>
</dbReference>
<dbReference type="GO" id="GO:0006357">
    <property type="term" value="P:regulation of transcription by RNA polymerase II"/>
    <property type="evidence" value="ECO:0007669"/>
    <property type="project" value="TreeGrafter"/>
</dbReference>
<dbReference type="InterPro" id="IPR000232">
    <property type="entry name" value="HSF_DNA-bd"/>
</dbReference>
<dbReference type="GO" id="GO:0005634">
    <property type="term" value="C:nucleus"/>
    <property type="evidence" value="ECO:0007669"/>
    <property type="project" value="UniProtKB-SubCell"/>
</dbReference>
<dbReference type="AlphaFoldDB" id="A0A8J5Y4X7"/>
<dbReference type="SUPFAM" id="SSF46785">
    <property type="entry name" value="Winged helix' DNA-binding domain"/>
    <property type="match status" value="1"/>
</dbReference>
<dbReference type="PANTHER" id="PTHR10015:SF338">
    <property type="entry name" value="HEAT STRESS TRANSCRIPTION FACTOR A-2"/>
    <property type="match status" value="1"/>
</dbReference>
<dbReference type="InterPro" id="IPR036388">
    <property type="entry name" value="WH-like_DNA-bd_sf"/>
</dbReference>
<feature type="compositionally biased region" description="Polar residues" evidence="9">
    <location>
        <begin position="16"/>
        <end position="25"/>
    </location>
</feature>
<keyword evidence="12" id="KW-1185">Reference proteome</keyword>
<keyword evidence="2" id="KW-0597">Phosphoprotein</keyword>
<dbReference type="Gene3D" id="1.10.10.10">
    <property type="entry name" value="Winged helix-like DNA-binding domain superfamily/Winged helix DNA-binding domain"/>
    <property type="match status" value="1"/>
</dbReference>
<keyword evidence="3" id="KW-0805">Transcription regulation</keyword>
<accession>A0A8J5Y4X7</accession>
<keyword evidence="6" id="KW-0804">Transcription</keyword>
<dbReference type="GO" id="GO:0034605">
    <property type="term" value="P:cellular response to heat"/>
    <property type="evidence" value="ECO:0007669"/>
    <property type="project" value="TreeGrafter"/>
</dbReference>
<evidence type="ECO:0000256" key="8">
    <source>
        <dbReference type="ARBA" id="ARBA00061350"/>
    </source>
</evidence>
<proteinExistence type="inferred from homology"/>
<evidence type="ECO:0000256" key="1">
    <source>
        <dbReference type="ARBA" id="ARBA00004123"/>
    </source>
</evidence>
<dbReference type="PROSITE" id="PS00434">
    <property type="entry name" value="HSF_DOMAIN"/>
    <property type="match status" value="1"/>
</dbReference>
<dbReference type="InterPro" id="IPR036390">
    <property type="entry name" value="WH_DNA-bd_sf"/>
</dbReference>
<evidence type="ECO:0000256" key="3">
    <source>
        <dbReference type="ARBA" id="ARBA00023015"/>
    </source>
</evidence>
<name>A0A8J5Y4X7_9ROSI</name>
<sequence>MEGVVIKEEETQMTFSTAVGTTAGLSSSSSSSNVTPQPKEGLNEVGPPPFLTKTFDMVEDPSTDSVVSWSEARNSFIVWDSHKFSTTLLPRYFKHNNFSSFIRQLNTYGFRKVDPDRWEFANEGFLGGQKQLLKTIKRRRNIVQSSQHQAGGGGACVELGQFGLDEELERLKRDRSVLLAEIVRLRQQQQHSRDQIVAMEDRLQSTEKKQQQIMSFLAKALRNPTFIQQLAQNRQAQGVEIGRKRRLTASPSVENLQQAAVPVVVDNDQVEEQEGLATIETEIETFFNSAMDDESSTEIKDHIPSPMPLSSVTNNLGVNETLWEELVHEDLLAGEPKEEIVVGDQAEVDVEVEDLAANPIDWGDDLQELVDQMAGNGDSCQGANGYVPVIHCEVSEQRFMKEPFEAMHLQRASSSTFLVFLL</sequence>
<dbReference type="SMART" id="SM00415">
    <property type="entry name" value="HSF"/>
    <property type="match status" value="1"/>
</dbReference>
<evidence type="ECO:0000259" key="10">
    <source>
        <dbReference type="PROSITE" id="PS00434"/>
    </source>
</evidence>
<dbReference type="GO" id="GO:0003700">
    <property type="term" value="F:DNA-binding transcription factor activity"/>
    <property type="evidence" value="ECO:0007669"/>
    <property type="project" value="InterPro"/>
</dbReference>
<dbReference type="GO" id="GO:0000978">
    <property type="term" value="F:RNA polymerase II cis-regulatory region sequence-specific DNA binding"/>
    <property type="evidence" value="ECO:0007669"/>
    <property type="project" value="TreeGrafter"/>
</dbReference>
<dbReference type="EMBL" id="JAHUZN010000013">
    <property type="protein sequence ID" value="KAG8471895.1"/>
    <property type="molecule type" value="Genomic_DNA"/>
</dbReference>
<dbReference type="PANTHER" id="PTHR10015">
    <property type="entry name" value="HEAT SHOCK TRANSCRIPTION FACTOR"/>
    <property type="match status" value="1"/>
</dbReference>
<reference evidence="11 12" key="1">
    <citation type="journal article" date="2021" name="bioRxiv">
        <title>The Gossypium anomalum genome as a resource for cotton improvement and evolutionary analysis of hybrid incompatibility.</title>
        <authorList>
            <person name="Grover C.E."/>
            <person name="Yuan D."/>
            <person name="Arick M.A."/>
            <person name="Miller E.R."/>
            <person name="Hu G."/>
            <person name="Peterson D.G."/>
            <person name="Wendel J.F."/>
            <person name="Udall J.A."/>
        </authorList>
    </citation>
    <scope>NUCLEOTIDE SEQUENCE [LARGE SCALE GENOMIC DNA]</scope>
    <source>
        <strain evidence="11">JFW-Udall</strain>
        <tissue evidence="11">Leaf</tissue>
    </source>
</reference>
<dbReference type="Proteomes" id="UP000701853">
    <property type="component" value="Chromosome 13"/>
</dbReference>
<comment type="caution">
    <text evidence="11">The sequence shown here is derived from an EMBL/GenBank/DDBJ whole genome shotgun (WGS) entry which is preliminary data.</text>
</comment>
<evidence type="ECO:0000256" key="4">
    <source>
        <dbReference type="ARBA" id="ARBA00023016"/>
    </source>
</evidence>
<evidence type="ECO:0000256" key="7">
    <source>
        <dbReference type="ARBA" id="ARBA00023242"/>
    </source>
</evidence>
<gene>
    <name evidence="11" type="ORF">CXB51_036825</name>
</gene>
<comment type="similarity">
    <text evidence="8">Belongs to the HSF family. Class A subfamily.</text>
</comment>
<evidence type="ECO:0000256" key="5">
    <source>
        <dbReference type="ARBA" id="ARBA00023125"/>
    </source>
</evidence>
<keyword evidence="4" id="KW-0346">Stress response</keyword>
<evidence type="ECO:0000313" key="11">
    <source>
        <dbReference type="EMBL" id="KAG8471895.1"/>
    </source>
</evidence>
<evidence type="ECO:0000256" key="2">
    <source>
        <dbReference type="ARBA" id="ARBA00022553"/>
    </source>
</evidence>
<comment type="subcellular location">
    <subcellularLocation>
        <location evidence="1">Nucleus</location>
    </subcellularLocation>
</comment>
<feature type="region of interest" description="Disordered" evidence="9">
    <location>
        <begin position="16"/>
        <end position="48"/>
    </location>
</feature>
<keyword evidence="7" id="KW-0539">Nucleus</keyword>